<dbReference type="Proteomes" id="UP000756346">
    <property type="component" value="Unassembled WGS sequence"/>
</dbReference>
<keyword evidence="2" id="KW-1185">Reference proteome</keyword>
<dbReference type="EMBL" id="JAGTJQ010000003">
    <property type="protein sequence ID" value="KAH7034589.1"/>
    <property type="molecule type" value="Genomic_DNA"/>
</dbReference>
<evidence type="ECO:0000313" key="2">
    <source>
        <dbReference type="Proteomes" id="UP000756346"/>
    </source>
</evidence>
<dbReference type="AlphaFoldDB" id="A0A9P9BSH7"/>
<dbReference type="RefSeq" id="XP_046014682.1">
    <property type="nucleotide sequence ID" value="XM_046153049.1"/>
</dbReference>
<protein>
    <submittedName>
        <fullName evidence="1">Uncharacterized protein</fullName>
    </submittedName>
</protein>
<name>A0A9P9BSH7_9PEZI</name>
<dbReference type="GeneID" id="70182595"/>
<gene>
    <name evidence="1" type="ORF">B0I36DRAFT_316581</name>
</gene>
<reference evidence="1" key="1">
    <citation type="journal article" date="2021" name="Nat. Commun.">
        <title>Genetic determinants of endophytism in the Arabidopsis root mycobiome.</title>
        <authorList>
            <person name="Mesny F."/>
            <person name="Miyauchi S."/>
            <person name="Thiergart T."/>
            <person name="Pickel B."/>
            <person name="Atanasova L."/>
            <person name="Karlsson M."/>
            <person name="Huettel B."/>
            <person name="Barry K.W."/>
            <person name="Haridas S."/>
            <person name="Chen C."/>
            <person name="Bauer D."/>
            <person name="Andreopoulos W."/>
            <person name="Pangilinan J."/>
            <person name="LaButti K."/>
            <person name="Riley R."/>
            <person name="Lipzen A."/>
            <person name="Clum A."/>
            <person name="Drula E."/>
            <person name="Henrissat B."/>
            <person name="Kohler A."/>
            <person name="Grigoriev I.V."/>
            <person name="Martin F.M."/>
            <person name="Hacquard S."/>
        </authorList>
    </citation>
    <scope>NUCLEOTIDE SEQUENCE</scope>
    <source>
        <strain evidence="1">MPI-CAGE-CH-0230</strain>
    </source>
</reference>
<accession>A0A9P9BSH7</accession>
<dbReference type="OrthoDB" id="4033880at2759"/>
<comment type="caution">
    <text evidence="1">The sequence shown here is derived from an EMBL/GenBank/DDBJ whole genome shotgun (WGS) entry which is preliminary data.</text>
</comment>
<evidence type="ECO:0000313" key="1">
    <source>
        <dbReference type="EMBL" id="KAH7034589.1"/>
    </source>
</evidence>
<sequence length="58" mass="6523">MDFNSLKDQVSNLTLYDLKAGVRKVQNAVMNFTEMEAKVRVRLNRPSGGPLADRHSGF</sequence>
<proteinExistence type="predicted"/>
<organism evidence="1 2">
    <name type="scientific">Microdochium trichocladiopsis</name>
    <dbReference type="NCBI Taxonomy" id="1682393"/>
    <lineage>
        <taxon>Eukaryota</taxon>
        <taxon>Fungi</taxon>
        <taxon>Dikarya</taxon>
        <taxon>Ascomycota</taxon>
        <taxon>Pezizomycotina</taxon>
        <taxon>Sordariomycetes</taxon>
        <taxon>Xylariomycetidae</taxon>
        <taxon>Xylariales</taxon>
        <taxon>Microdochiaceae</taxon>
        <taxon>Microdochium</taxon>
    </lineage>
</organism>